<keyword evidence="1" id="KW-0472">Membrane</keyword>
<gene>
    <name evidence="2" type="ORF">K452DRAFT_92304</name>
</gene>
<keyword evidence="1" id="KW-0812">Transmembrane</keyword>
<dbReference type="AlphaFoldDB" id="A0A6A6B4L8"/>
<reference evidence="2" key="1">
    <citation type="journal article" date="2020" name="Stud. Mycol.">
        <title>101 Dothideomycetes genomes: a test case for predicting lifestyles and emergence of pathogens.</title>
        <authorList>
            <person name="Haridas S."/>
            <person name="Albert R."/>
            <person name="Binder M."/>
            <person name="Bloem J."/>
            <person name="Labutti K."/>
            <person name="Salamov A."/>
            <person name="Andreopoulos B."/>
            <person name="Baker S."/>
            <person name="Barry K."/>
            <person name="Bills G."/>
            <person name="Bluhm B."/>
            <person name="Cannon C."/>
            <person name="Castanera R."/>
            <person name="Culley D."/>
            <person name="Daum C."/>
            <person name="Ezra D."/>
            <person name="Gonzalez J."/>
            <person name="Henrissat B."/>
            <person name="Kuo A."/>
            <person name="Liang C."/>
            <person name="Lipzen A."/>
            <person name="Lutzoni F."/>
            <person name="Magnuson J."/>
            <person name="Mondo S."/>
            <person name="Nolan M."/>
            <person name="Ohm R."/>
            <person name="Pangilinan J."/>
            <person name="Park H.-J."/>
            <person name="Ramirez L."/>
            <person name="Alfaro M."/>
            <person name="Sun H."/>
            <person name="Tritt A."/>
            <person name="Yoshinaga Y."/>
            <person name="Zwiers L.-H."/>
            <person name="Turgeon B."/>
            <person name="Goodwin S."/>
            <person name="Spatafora J."/>
            <person name="Crous P."/>
            <person name="Grigoriev I."/>
        </authorList>
    </citation>
    <scope>NUCLEOTIDE SEQUENCE</scope>
    <source>
        <strain evidence="2">CBS 121167</strain>
    </source>
</reference>
<sequence>MSHWPAWIMSIYSAFISINPTYILLVPLSVVAAAEVPVPNAWGVAAWGMRGCGVGVACLLACLLASLLVLLLVVSCDAADGGDGGGSARLLADVCVLVRG</sequence>
<protein>
    <submittedName>
        <fullName evidence="2">Uncharacterized protein</fullName>
    </submittedName>
</protein>
<name>A0A6A6B4L8_9PEZI</name>
<evidence type="ECO:0000313" key="2">
    <source>
        <dbReference type="EMBL" id="KAF2138343.1"/>
    </source>
</evidence>
<dbReference type="EMBL" id="ML995497">
    <property type="protein sequence ID" value="KAF2138343.1"/>
    <property type="molecule type" value="Genomic_DNA"/>
</dbReference>
<dbReference type="RefSeq" id="XP_033394056.1">
    <property type="nucleotide sequence ID" value="XM_033547318.1"/>
</dbReference>
<keyword evidence="1" id="KW-1133">Transmembrane helix</keyword>
<dbReference type="Proteomes" id="UP000799438">
    <property type="component" value="Unassembled WGS sequence"/>
</dbReference>
<proteinExistence type="predicted"/>
<accession>A0A6A6B4L8</accession>
<dbReference type="GeneID" id="54304825"/>
<feature type="transmembrane region" description="Helical" evidence="1">
    <location>
        <begin position="12"/>
        <end position="34"/>
    </location>
</feature>
<evidence type="ECO:0000313" key="3">
    <source>
        <dbReference type="Proteomes" id="UP000799438"/>
    </source>
</evidence>
<feature type="transmembrane region" description="Helical" evidence="1">
    <location>
        <begin position="54"/>
        <end position="74"/>
    </location>
</feature>
<evidence type="ECO:0000256" key="1">
    <source>
        <dbReference type="SAM" id="Phobius"/>
    </source>
</evidence>
<organism evidence="2 3">
    <name type="scientific">Aplosporella prunicola CBS 121167</name>
    <dbReference type="NCBI Taxonomy" id="1176127"/>
    <lineage>
        <taxon>Eukaryota</taxon>
        <taxon>Fungi</taxon>
        <taxon>Dikarya</taxon>
        <taxon>Ascomycota</taxon>
        <taxon>Pezizomycotina</taxon>
        <taxon>Dothideomycetes</taxon>
        <taxon>Dothideomycetes incertae sedis</taxon>
        <taxon>Botryosphaeriales</taxon>
        <taxon>Aplosporellaceae</taxon>
        <taxon>Aplosporella</taxon>
    </lineage>
</organism>
<keyword evidence="3" id="KW-1185">Reference proteome</keyword>